<dbReference type="AlphaFoldDB" id="A0A7K3VV28"/>
<feature type="compositionally biased region" description="Low complexity" evidence="5">
    <location>
        <begin position="1"/>
        <end position="15"/>
    </location>
</feature>
<dbReference type="Gene3D" id="1.10.10.10">
    <property type="entry name" value="Winged helix-like DNA-binding domain superfamily/Winged helix DNA-binding domain"/>
    <property type="match status" value="1"/>
</dbReference>
<dbReference type="PROSITE" id="PS50921">
    <property type="entry name" value="ANTAR"/>
    <property type="match status" value="1"/>
</dbReference>
<dbReference type="GO" id="GO:0003723">
    <property type="term" value="F:RNA binding"/>
    <property type="evidence" value="ECO:0007669"/>
    <property type="project" value="InterPro"/>
</dbReference>
<dbReference type="EMBL" id="JAAGWF010000002">
    <property type="protein sequence ID" value="NEK56499.1"/>
    <property type="molecule type" value="Genomic_DNA"/>
</dbReference>
<dbReference type="Pfam" id="PF13185">
    <property type="entry name" value="GAF_2"/>
    <property type="match status" value="1"/>
</dbReference>
<evidence type="ECO:0000256" key="2">
    <source>
        <dbReference type="ARBA" id="ARBA00022777"/>
    </source>
</evidence>
<accession>A0A7K3VV28</accession>
<evidence type="ECO:0000256" key="4">
    <source>
        <dbReference type="ARBA" id="ARBA00023163"/>
    </source>
</evidence>
<evidence type="ECO:0000256" key="5">
    <source>
        <dbReference type="SAM" id="MobiDB-lite"/>
    </source>
</evidence>
<dbReference type="InterPro" id="IPR003018">
    <property type="entry name" value="GAF"/>
</dbReference>
<proteinExistence type="predicted"/>
<dbReference type="PIRSF" id="PIRSF036625">
    <property type="entry name" value="GAF_ANTAR"/>
    <property type="match status" value="1"/>
</dbReference>
<dbReference type="RefSeq" id="WP_163479681.1">
    <property type="nucleotide sequence ID" value="NZ_JAAGWF010000002.1"/>
</dbReference>
<dbReference type="InterPro" id="IPR012074">
    <property type="entry name" value="GAF_ANTAR"/>
</dbReference>
<dbReference type="Pfam" id="PF03861">
    <property type="entry name" value="ANTAR"/>
    <property type="match status" value="1"/>
</dbReference>
<dbReference type="Proteomes" id="UP000470246">
    <property type="component" value="Unassembled WGS sequence"/>
</dbReference>
<keyword evidence="8" id="KW-1185">Reference proteome</keyword>
<gene>
    <name evidence="7" type="ORF">GCU56_01235</name>
</gene>
<dbReference type="SUPFAM" id="SSF52172">
    <property type="entry name" value="CheY-like"/>
    <property type="match status" value="1"/>
</dbReference>
<feature type="region of interest" description="Disordered" evidence="5">
    <location>
        <begin position="1"/>
        <end position="20"/>
    </location>
</feature>
<evidence type="ECO:0000313" key="8">
    <source>
        <dbReference type="Proteomes" id="UP000470246"/>
    </source>
</evidence>
<comment type="caution">
    <text evidence="7">The sequence shown here is derived from an EMBL/GenBank/DDBJ whole genome shotgun (WGS) entry which is preliminary data.</text>
</comment>
<keyword evidence="4" id="KW-0804">Transcription</keyword>
<keyword evidence="1" id="KW-0808">Transferase</keyword>
<evidence type="ECO:0000256" key="1">
    <source>
        <dbReference type="ARBA" id="ARBA00022679"/>
    </source>
</evidence>
<evidence type="ECO:0000256" key="3">
    <source>
        <dbReference type="ARBA" id="ARBA00023015"/>
    </source>
</evidence>
<name>A0A7K3VV28_9ACTN</name>
<dbReference type="Gene3D" id="3.30.450.40">
    <property type="match status" value="1"/>
</dbReference>
<keyword evidence="2" id="KW-0418">Kinase</keyword>
<evidence type="ECO:0000259" key="6">
    <source>
        <dbReference type="PROSITE" id="PS50921"/>
    </source>
</evidence>
<dbReference type="SMART" id="SM01012">
    <property type="entry name" value="ANTAR"/>
    <property type="match status" value="1"/>
</dbReference>
<dbReference type="SMART" id="SM00065">
    <property type="entry name" value="GAF"/>
    <property type="match status" value="1"/>
</dbReference>
<protein>
    <submittedName>
        <fullName evidence="7">GAF and ANTAR domain-containing protein</fullName>
    </submittedName>
</protein>
<sequence>MTDPTTPAENPAPAASGELTSTPSAELAWALSRMAGLVLSRETVDTALELVTALAATATAGTLGSAVTIVDEHGKRSRAASNQAAEQADALQYELDEGPCLTAWRTRELVRIDDTTTDARWPRWNEAASRLGVRSVLSAPLLAADESIGAMKVYCERPVNYGPHDEHVMRLLAAQAAILLANSQSLQEARRLSRQLTDALTSRDAVAQAIGVLLAKGAADRQDAFATLAATARRSDRPIEDVARALLAAVTARTSDSAAT</sequence>
<dbReference type="InterPro" id="IPR029016">
    <property type="entry name" value="GAF-like_dom_sf"/>
</dbReference>
<feature type="domain" description="ANTAR" evidence="6">
    <location>
        <begin position="186"/>
        <end position="247"/>
    </location>
</feature>
<dbReference type="SUPFAM" id="SSF55781">
    <property type="entry name" value="GAF domain-like"/>
    <property type="match status" value="1"/>
</dbReference>
<keyword evidence="3" id="KW-0805">Transcription regulation</keyword>
<dbReference type="GO" id="GO:0016301">
    <property type="term" value="F:kinase activity"/>
    <property type="evidence" value="ECO:0007669"/>
    <property type="project" value="UniProtKB-KW"/>
</dbReference>
<dbReference type="InterPro" id="IPR005561">
    <property type="entry name" value="ANTAR"/>
</dbReference>
<organism evidence="7 8">
    <name type="scientific">Geodermatophilus sabuli</name>
    <dbReference type="NCBI Taxonomy" id="1564158"/>
    <lineage>
        <taxon>Bacteria</taxon>
        <taxon>Bacillati</taxon>
        <taxon>Actinomycetota</taxon>
        <taxon>Actinomycetes</taxon>
        <taxon>Geodermatophilales</taxon>
        <taxon>Geodermatophilaceae</taxon>
        <taxon>Geodermatophilus</taxon>
    </lineage>
</organism>
<dbReference type="InterPro" id="IPR011006">
    <property type="entry name" value="CheY-like_superfamily"/>
</dbReference>
<evidence type="ECO:0000313" key="7">
    <source>
        <dbReference type="EMBL" id="NEK56499.1"/>
    </source>
</evidence>
<reference evidence="7 8" key="1">
    <citation type="submission" date="2020-02" db="EMBL/GenBank/DDBJ databases">
        <title>Geodermatophilus sabuli CPCC 205279 I12A-02694.</title>
        <authorList>
            <person name="Jiang Z."/>
        </authorList>
    </citation>
    <scope>NUCLEOTIDE SEQUENCE [LARGE SCALE GENOMIC DNA]</scope>
    <source>
        <strain evidence="7 8">I12A-02694</strain>
    </source>
</reference>
<dbReference type="InterPro" id="IPR036388">
    <property type="entry name" value="WH-like_DNA-bd_sf"/>
</dbReference>